<keyword evidence="1" id="KW-0479">Metal-binding</keyword>
<sequence>MMKGDSEFSYAKNSRIQKRVVLAAKPIVEKAVREVCIDLHPQSMVIADLGCSFGANTLFFISEVITTICEDYNNTIKESSMEVQFFLNDLPSNDFNHIFQSLEQFEQLITQDCACKGLQPPPHFVAGLPGSFYTRLFPCNSVHLFHSSMSVTWLSQVPEQLDGSMNEGNIHIGATTPPSVAKLYQNQFEKDFSRFLQMRCMEIVPGGRMVLTVAGRKSKDVFNAGGTTTIFDLLSQGLRILVAEGRVAKEKLDSFNIPVYCPSADELTQLVQQCELLDISDIQLFEMDENRMHDSEQAEGTTAAHTAGQSMSATLRAATESLVASHFGEDILEEIFMVFARNFTSYIESEVEKSGITIITLCFVVAGENQVRRCCCCCLPLASRECVLLLPLLGQEHEDAALAAAAQPSQTPPPPLTTTASRGRDTRGRGRASAPCATFATVAADEIACRKPMGPPSVELDGCILGLDLLQCLERLLGIALLPDFSDDVHYQDEVDDEGFHNGGCPDLVALCAIIECEHERHNGRGKEDAHERVVELLKHQLPHRRCHGGGGAPATATEAAHEVLQVHSRRWSSAAAVALGVDYDGDNGDMREEDPKHLAAMKIERDFHMMKGDDEFSYAENSRMQKRAVLAAKPIVEKAVREVCIDLHPQLMVIADLGCSFGANTLLFVSEAITTICEDHNNTIKESPMEIQFFLNDLPGNDFNHIFQSLEQFEQSTTHDCACKGLQPPAHFVAGLPGSFYSRLFPSNSVHLFHSSMSVMWLSQVPEHLDGSMNEGNIHIGATTPPSVAKLYQNQFEKDFSQFLQMRCMEIVPGGRMVLTVAGRKNKDMFHAGGTTTLFELLSQGLRTLVAEGRVAKEKLDSFNIPFYCPSADELKQLVQQCELLDISDIQLLEIDGNAMDDSEQAEGISATHTAGESMSASLRAAMESLIASHFGEGILEDLFTVFARNFTSYIESDVEKSGVTVITLYLQAKH</sequence>
<evidence type="ECO:0000256" key="3">
    <source>
        <dbReference type="SAM" id="MobiDB-lite"/>
    </source>
</evidence>
<dbReference type="SUPFAM" id="SSF53335">
    <property type="entry name" value="S-adenosyl-L-methionine-dependent methyltransferases"/>
    <property type="match status" value="2"/>
</dbReference>
<evidence type="ECO:0000313" key="4">
    <source>
        <dbReference type="EnsemblPlants" id="ONIVA11G08830.1"/>
    </source>
</evidence>
<dbReference type="HOGENOM" id="CLU_283482_0_0_1"/>
<organism evidence="4">
    <name type="scientific">Oryza nivara</name>
    <name type="common">Indian wild rice</name>
    <name type="synonym">Oryza sativa f. spontanea</name>
    <dbReference type="NCBI Taxonomy" id="4536"/>
    <lineage>
        <taxon>Eukaryota</taxon>
        <taxon>Viridiplantae</taxon>
        <taxon>Streptophyta</taxon>
        <taxon>Embryophyta</taxon>
        <taxon>Tracheophyta</taxon>
        <taxon>Spermatophyta</taxon>
        <taxon>Magnoliopsida</taxon>
        <taxon>Liliopsida</taxon>
        <taxon>Poales</taxon>
        <taxon>Poaceae</taxon>
        <taxon>BOP clade</taxon>
        <taxon>Oryzoideae</taxon>
        <taxon>Oryzeae</taxon>
        <taxon>Oryzinae</taxon>
        <taxon>Oryza</taxon>
    </lineage>
</organism>
<dbReference type="Pfam" id="PF03492">
    <property type="entry name" value="Methyltransf_7"/>
    <property type="match status" value="2"/>
</dbReference>
<protein>
    <recommendedName>
        <fullName evidence="6">SAM dependent carboxyl methyltransferase</fullName>
    </recommendedName>
</protein>
<name>A0A0E0J0D8_ORYNI</name>
<dbReference type="Gramene" id="ONIVA11G08830.1">
    <property type="protein sequence ID" value="ONIVA11G08830.1"/>
    <property type="gene ID" value="ONIVA11G08830"/>
</dbReference>
<dbReference type="InterPro" id="IPR042086">
    <property type="entry name" value="MeTrfase_capping"/>
</dbReference>
<dbReference type="OMA" id="ANCNIVE"/>
<dbReference type="Gene3D" id="3.40.50.150">
    <property type="entry name" value="Vaccinia Virus protein VP39"/>
    <property type="match status" value="2"/>
</dbReference>
<evidence type="ECO:0000256" key="1">
    <source>
        <dbReference type="ARBA" id="ARBA00022723"/>
    </source>
</evidence>
<evidence type="ECO:0000313" key="5">
    <source>
        <dbReference type="Proteomes" id="UP000006591"/>
    </source>
</evidence>
<dbReference type="AlphaFoldDB" id="A0A0E0J0D8"/>
<evidence type="ECO:0000256" key="2">
    <source>
        <dbReference type="ARBA" id="ARBA00022842"/>
    </source>
</evidence>
<reference evidence="4" key="1">
    <citation type="submission" date="2015-04" db="UniProtKB">
        <authorList>
            <consortium name="EnsemblPlants"/>
        </authorList>
    </citation>
    <scope>IDENTIFICATION</scope>
    <source>
        <strain evidence="4">SL10</strain>
    </source>
</reference>
<dbReference type="Proteomes" id="UP000006591">
    <property type="component" value="Chromosome 11"/>
</dbReference>
<dbReference type="InterPro" id="IPR005299">
    <property type="entry name" value="MeTrfase_7"/>
</dbReference>
<dbReference type="EnsemblPlants" id="ONIVA11G08830.1">
    <property type="protein sequence ID" value="ONIVA11G08830.1"/>
    <property type="gene ID" value="ONIVA11G08830"/>
</dbReference>
<proteinExistence type="predicted"/>
<dbReference type="Gene3D" id="1.10.1200.270">
    <property type="entry name" value="Methyltransferase, alpha-helical capping domain"/>
    <property type="match status" value="2"/>
</dbReference>
<accession>A0A0E0J0D8</accession>
<dbReference type="InterPro" id="IPR029063">
    <property type="entry name" value="SAM-dependent_MTases_sf"/>
</dbReference>
<dbReference type="FunFam" id="3.40.50.150:FF:000530">
    <property type="entry name" value="Os11g0256900 protein"/>
    <property type="match status" value="2"/>
</dbReference>
<keyword evidence="2" id="KW-0460">Magnesium</keyword>
<keyword evidence="5" id="KW-1185">Reference proteome</keyword>
<dbReference type="PANTHER" id="PTHR31009">
    <property type="entry name" value="S-ADENOSYL-L-METHIONINE:CARBOXYL METHYLTRANSFERASE FAMILY PROTEIN"/>
    <property type="match status" value="1"/>
</dbReference>
<evidence type="ECO:0008006" key="6">
    <source>
        <dbReference type="Google" id="ProtNLM"/>
    </source>
</evidence>
<dbReference type="GO" id="GO:0046872">
    <property type="term" value="F:metal ion binding"/>
    <property type="evidence" value="ECO:0007669"/>
    <property type="project" value="UniProtKB-KW"/>
</dbReference>
<dbReference type="eggNOG" id="ENOG502QQVK">
    <property type="taxonomic scope" value="Eukaryota"/>
</dbReference>
<dbReference type="GO" id="GO:0008168">
    <property type="term" value="F:methyltransferase activity"/>
    <property type="evidence" value="ECO:0007669"/>
    <property type="project" value="InterPro"/>
</dbReference>
<reference evidence="4" key="2">
    <citation type="submission" date="2018-04" db="EMBL/GenBank/DDBJ databases">
        <title>OnivRS2 (Oryza nivara Reference Sequence Version 2).</title>
        <authorList>
            <person name="Zhang J."/>
            <person name="Kudrna D."/>
            <person name="Lee S."/>
            <person name="Talag J."/>
            <person name="Rajasekar S."/>
            <person name="Welchert J."/>
            <person name="Hsing Y.-I."/>
            <person name="Wing R.A."/>
        </authorList>
    </citation>
    <scope>NUCLEOTIDE SEQUENCE [LARGE SCALE GENOMIC DNA]</scope>
    <source>
        <strain evidence="4">SL10</strain>
    </source>
</reference>
<feature type="region of interest" description="Disordered" evidence="3">
    <location>
        <begin position="403"/>
        <end position="433"/>
    </location>
</feature>